<sequence>MRIEPVGKKRRRLSLTSLIDVIFLLLLFFMLSSTFTRFAEVDIAAGRAGQPLETSKAPDIFIRLAEGGSWKVNGAALGADAAIAELNRLEQMGAKTAIVVVRNNVTSQELVDALERISKAGKLQVAVAG</sequence>
<keyword evidence="3" id="KW-1003">Cell membrane</keyword>
<dbReference type="Proteomes" id="UP001148313">
    <property type="component" value="Unassembled WGS sequence"/>
</dbReference>
<comment type="caution">
    <text evidence="9">The sequence shown here is derived from an EMBL/GenBank/DDBJ whole genome shotgun (WGS) entry which is preliminary data.</text>
</comment>
<evidence type="ECO:0000256" key="1">
    <source>
        <dbReference type="ARBA" id="ARBA00004162"/>
    </source>
</evidence>
<protein>
    <submittedName>
        <fullName evidence="9">Biopolymer transporter ExbD</fullName>
    </submittedName>
</protein>
<dbReference type="PANTHER" id="PTHR30558">
    <property type="entry name" value="EXBD MEMBRANE COMPONENT OF PMF-DRIVEN MACROMOLECULE IMPORT SYSTEM"/>
    <property type="match status" value="1"/>
</dbReference>
<accession>A0ABT4VPN7</accession>
<dbReference type="RefSeq" id="WP_271089756.1">
    <property type="nucleotide sequence ID" value="NZ_JAPJZH010000006.1"/>
</dbReference>
<keyword evidence="7" id="KW-0653">Protein transport</keyword>
<evidence type="ECO:0000256" key="4">
    <source>
        <dbReference type="ARBA" id="ARBA00022692"/>
    </source>
</evidence>
<keyword evidence="6 8" id="KW-0472">Membrane</keyword>
<gene>
    <name evidence="9" type="ORF">OOZ53_11800</name>
</gene>
<comment type="subcellular location">
    <subcellularLocation>
        <location evidence="1">Cell membrane</location>
        <topology evidence="1">Single-pass membrane protein</topology>
    </subcellularLocation>
    <subcellularLocation>
        <location evidence="7">Cell membrane</location>
        <topology evidence="7">Single-pass type II membrane protein</topology>
    </subcellularLocation>
</comment>
<dbReference type="PANTHER" id="PTHR30558:SF3">
    <property type="entry name" value="BIOPOLYMER TRANSPORT PROTEIN EXBD-RELATED"/>
    <property type="match status" value="1"/>
</dbReference>
<keyword evidence="10" id="KW-1185">Reference proteome</keyword>
<feature type="transmembrane region" description="Helical" evidence="8">
    <location>
        <begin position="12"/>
        <end position="31"/>
    </location>
</feature>
<reference evidence="9" key="1">
    <citation type="submission" date="2022-11" db="EMBL/GenBank/DDBJ databases">
        <title>Hoeflea poritis sp. nov., isolated from scleractinian coral Porites lutea.</title>
        <authorList>
            <person name="Zhang G."/>
            <person name="Wei Q."/>
            <person name="Cai L."/>
        </authorList>
    </citation>
    <scope>NUCLEOTIDE SEQUENCE</scope>
    <source>
        <strain evidence="9">E7-10</strain>
    </source>
</reference>
<name>A0ABT4VPN7_9HYPH</name>
<evidence type="ECO:0000256" key="2">
    <source>
        <dbReference type="ARBA" id="ARBA00005811"/>
    </source>
</evidence>
<dbReference type="Pfam" id="PF02472">
    <property type="entry name" value="ExbD"/>
    <property type="match status" value="1"/>
</dbReference>
<comment type="similarity">
    <text evidence="2 7">Belongs to the ExbD/TolR family.</text>
</comment>
<organism evidence="9 10">
    <name type="scientific">Hoeflea poritis</name>
    <dbReference type="NCBI Taxonomy" id="2993659"/>
    <lineage>
        <taxon>Bacteria</taxon>
        <taxon>Pseudomonadati</taxon>
        <taxon>Pseudomonadota</taxon>
        <taxon>Alphaproteobacteria</taxon>
        <taxon>Hyphomicrobiales</taxon>
        <taxon>Rhizobiaceae</taxon>
        <taxon>Hoeflea</taxon>
    </lineage>
</organism>
<keyword evidence="5 8" id="KW-1133">Transmembrane helix</keyword>
<evidence type="ECO:0000256" key="8">
    <source>
        <dbReference type="SAM" id="Phobius"/>
    </source>
</evidence>
<evidence type="ECO:0000256" key="7">
    <source>
        <dbReference type="RuleBase" id="RU003879"/>
    </source>
</evidence>
<evidence type="ECO:0000256" key="3">
    <source>
        <dbReference type="ARBA" id="ARBA00022475"/>
    </source>
</evidence>
<evidence type="ECO:0000313" key="9">
    <source>
        <dbReference type="EMBL" id="MDA4846037.1"/>
    </source>
</evidence>
<keyword evidence="7" id="KW-0813">Transport</keyword>
<proteinExistence type="inferred from homology"/>
<evidence type="ECO:0000313" key="10">
    <source>
        <dbReference type="Proteomes" id="UP001148313"/>
    </source>
</evidence>
<evidence type="ECO:0000256" key="5">
    <source>
        <dbReference type="ARBA" id="ARBA00022989"/>
    </source>
</evidence>
<dbReference type="EMBL" id="JAPJZH010000006">
    <property type="protein sequence ID" value="MDA4846037.1"/>
    <property type="molecule type" value="Genomic_DNA"/>
</dbReference>
<keyword evidence="4 7" id="KW-0812">Transmembrane</keyword>
<dbReference type="InterPro" id="IPR003400">
    <property type="entry name" value="ExbD"/>
</dbReference>
<evidence type="ECO:0000256" key="6">
    <source>
        <dbReference type="ARBA" id="ARBA00023136"/>
    </source>
</evidence>